<name>A0AAD5UQN5_9APHY</name>
<dbReference type="GO" id="GO:0009298">
    <property type="term" value="P:GDP-mannose biosynthetic process"/>
    <property type="evidence" value="ECO:0007669"/>
    <property type="project" value="TreeGrafter"/>
</dbReference>
<dbReference type="GO" id="GO:0004475">
    <property type="term" value="F:mannose-1-phosphate guanylyltransferase (GTP) activity"/>
    <property type="evidence" value="ECO:0007669"/>
    <property type="project" value="TreeGrafter"/>
</dbReference>
<protein>
    <recommendedName>
        <fullName evidence="2">Mannose-6-phosphate isomerase type II C-terminal domain-containing protein</fullName>
    </recommendedName>
</protein>
<dbReference type="PANTHER" id="PTHR46390:SF1">
    <property type="entry name" value="MANNOSE-1-PHOSPHATE GUANYLYLTRANSFERASE"/>
    <property type="match status" value="1"/>
</dbReference>
<evidence type="ECO:0000259" key="2">
    <source>
        <dbReference type="Pfam" id="PF01050"/>
    </source>
</evidence>
<dbReference type="InterPro" id="IPR014710">
    <property type="entry name" value="RmlC-like_jellyroll"/>
</dbReference>
<accession>A0AAD5UQN5</accession>
<evidence type="ECO:0000313" key="4">
    <source>
        <dbReference type="Proteomes" id="UP001212997"/>
    </source>
</evidence>
<dbReference type="AlphaFoldDB" id="A0AAD5UQN5"/>
<dbReference type="Pfam" id="PF01050">
    <property type="entry name" value="MannoseP_isomer"/>
    <property type="match status" value="1"/>
</dbReference>
<dbReference type="InterPro" id="IPR011051">
    <property type="entry name" value="RmlC_Cupin_sf"/>
</dbReference>
<dbReference type="InterPro" id="IPR051161">
    <property type="entry name" value="Mannose-6P_isomerase_type2"/>
</dbReference>
<proteinExistence type="predicted"/>
<evidence type="ECO:0000313" key="3">
    <source>
        <dbReference type="EMBL" id="KAJ3472053.1"/>
    </source>
</evidence>
<dbReference type="Proteomes" id="UP001212997">
    <property type="component" value="Unassembled WGS sequence"/>
</dbReference>
<comment type="caution">
    <text evidence="3">The sequence shown here is derived from an EMBL/GenBank/DDBJ whole genome shotgun (WGS) entry which is preliminary data.</text>
</comment>
<dbReference type="SUPFAM" id="SSF51182">
    <property type="entry name" value="RmlC-like cupins"/>
    <property type="match status" value="1"/>
</dbReference>
<dbReference type="CDD" id="cd02213">
    <property type="entry name" value="cupin_PMI_typeII_C"/>
    <property type="match status" value="1"/>
</dbReference>
<feature type="domain" description="Mannose-6-phosphate isomerase type II C-terminal" evidence="2">
    <location>
        <begin position="1"/>
        <end position="72"/>
    </location>
</feature>
<dbReference type="EMBL" id="JANAWD010002485">
    <property type="protein sequence ID" value="KAJ3472053.1"/>
    <property type="molecule type" value="Genomic_DNA"/>
</dbReference>
<dbReference type="GO" id="GO:0005976">
    <property type="term" value="P:polysaccharide metabolic process"/>
    <property type="evidence" value="ECO:0007669"/>
    <property type="project" value="InterPro"/>
</dbReference>
<sequence>MHYHRAEHWIVVSGTAKVTRGHETFLLSENESTYIAVGEVHRLENPGRIPLEIIEVQSGDYLGEDDIVRFDDQYGRPVVETAQARPRPSGAPLAPREPGEPQEEAAKRDVVR</sequence>
<dbReference type="Gene3D" id="2.60.120.10">
    <property type="entry name" value="Jelly Rolls"/>
    <property type="match status" value="1"/>
</dbReference>
<feature type="region of interest" description="Disordered" evidence="1">
    <location>
        <begin position="80"/>
        <end position="112"/>
    </location>
</feature>
<gene>
    <name evidence="3" type="ORF">NLI96_g13413</name>
</gene>
<dbReference type="PANTHER" id="PTHR46390">
    <property type="entry name" value="MANNOSE-1-PHOSPHATE GUANYLYLTRANSFERASE"/>
    <property type="match status" value="1"/>
</dbReference>
<reference evidence="3" key="1">
    <citation type="submission" date="2022-07" db="EMBL/GenBank/DDBJ databases">
        <title>Genome Sequence of Physisporinus lineatus.</title>
        <authorList>
            <person name="Buettner E."/>
        </authorList>
    </citation>
    <scope>NUCLEOTIDE SEQUENCE</scope>
    <source>
        <strain evidence="3">VT162</strain>
    </source>
</reference>
<organism evidence="3 4">
    <name type="scientific">Meripilus lineatus</name>
    <dbReference type="NCBI Taxonomy" id="2056292"/>
    <lineage>
        <taxon>Eukaryota</taxon>
        <taxon>Fungi</taxon>
        <taxon>Dikarya</taxon>
        <taxon>Basidiomycota</taxon>
        <taxon>Agaricomycotina</taxon>
        <taxon>Agaricomycetes</taxon>
        <taxon>Polyporales</taxon>
        <taxon>Meripilaceae</taxon>
        <taxon>Meripilus</taxon>
    </lineage>
</organism>
<keyword evidence="4" id="KW-1185">Reference proteome</keyword>
<evidence type="ECO:0000256" key="1">
    <source>
        <dbReference type="SAM" id="MobiDB-lite"/>
    </source>
</evidence>
<dbReference type="InterPro" id="IPR001538">
    <property type="entry name" value="Man6P_isomerase-2_C"/>
</dbReference>